<sequence>MPLRKTERKVIVVMPAYNAAKTIEATYNDIPSGIVDEVILVDDKSQDNTIEIAKNLGLRVLTHKKNIGYGANQKTCYKEALKRGADIIIMIHPDYQYDSSLTGELIKPIIDGRFDIMFGSRIRTRKEALEGGMPYLKYILNRIVSFIENIILGVNFTEHLSGFRAYSKRVLKTLPFNNFSDDFVFDQQLMISAVAYGFRVSEYPVPVRYFSESSSINFTRGVKFLLETLLVLSQFISFKLKFYKSKIFV</sequence>
<dbReference type="PANTHER" id="PTHR48090">
    <property type="entry name" value="UNDECAPRENYL-PHOSPHATE 4-DEOXY-4-FORMAMIDO-L-ARABINOSE TRANSFERASE-RELATED"/>
    <property type="match status" value="1"/>
</dbReference>
<dbReference type="InterPro" id="IPR001173">
    <property type="entry name" value="Glyco_trans_2-like"/>
</dbReference>
<dbReference type="InterPro" id="IPR029044">
    <property type="entry name" value="Nucleotide-diphossugar_trans"/>
</dbReference>
<dbReference type="AlphaFoldDB" id="A0A1F7HH80"/>
<dbReference type="SUPFAM" id="SSF53448">
    <property type="entry name" value="Nucleotide-diphospho-sugar transferases"/>
    <property type="match status" value="1"/>
</dbReference>
<dbReference type="CDD" id="cd04179">
    <property type="entry name" value="DPM_DPG-synthase_like"/>
    <property type="match status" value="1"/>
</dbReference>
<name>A0A1F7HH80_9BACT</name>
<dbReference type="Pfam" id="PF00535">
    <property type="entry name" value="Glycos_transf_2"/>
    <property type="match status" value="1"/>
</dbReference>
<dbReference type="EMBL" id="MFZV01000044">
    <property type="protein sequence ID" value="OGK30445.1"/>
    <property type="molecule type" value="Genomic_DNA"/>
</dbReference>
<organism evidence="2 3">
    <name type="scientific">Candidatus Roizmanbacteria bacterium RIFCSPHIGHO2_12_FULL_33_9</name>
    <dbReference type="NCBI Taxonomy" id="1802045"/>
    <lineage>
        <taxon>Bacteria</taxon>
        <taxon>Candidatus Roizmaniibacteriota</taxon>
    </lineage>
</organism>
<dbReference type="GO" id="GO:0016740">
    <property type="term" value="F:transferase activity"/>
    <property type="evidence" value="ECO:0007669"/>
    <property type="project" value="UniProtKB-KW"/>
</dbReference>
<accession>A0A1F7HH80</accession>
<protein>
    <submittedName>
        <fullName evidence="2">Glycosyl transferase family 2</fullName>
    </submittedName>
</protein>
<evidence type="ECO:0000259" key="1">
    <source>
        <dbReference type="Pfam" id="PF00535"/>
    </source>
</evidence>
<dbReference type="PANTHER" id="PTHR48090:SF7">
    <property type="entry name" value="RFBJ PROTEIN"/>
    <property type="match status" value="1"/>
</dbReference>
<gene>
    <name evidence="2" type="ORF">A3F29_00370</name>
</gene>
<reference evidence="2 3" key="1">
    <citation type="journal article" date="2016" name="Nat. Commun.">
        <title>Thousands of microbial genomes shed light on interconnected biogeochemical processes in an aquifer system.</title>
        <authorList>
            <person name="Anantharaman K."/>
            <person name="Brown C.T."/>
            <person name="Hug L.A."/>
            <person name="Sharon I."/>
            <person name="Castelle C.J."/>
            <person name="Probst A.J."/>
            <person name="Thomas B.C."/>
            <person name="Singh A."/>
            <person name="Wilkins M.J."/>
            <person name="Karaoz U."/>
            <person name="Brodie E.L."/>
            <person name="Williams K.H."/>
            <person name="Hubbard S.S."/>
            <person name="Banfield J.F."/>
        </authorList>
    </citation>
    <scope>NUCLEOTIDE SEQUENCE [LARGE SCALE GENOMIC DNA]</scope>
</reference>
<dbReference type="Proteomes" id="UP000177199">
    <property type="component" value="Unassembled WGS sequence"/>
</dbReference>
<keyword evidence="2" id="KW-0808">Transferase</keyword>
<evidence type="ECO:0000313" key="2">
    <source>
        <dbReference type="EMBL" id="OGK30445.1"/>
    </source>
</evidence>
<evidence type="ECO:0000313" key="3">
    <source>
        <dbReference type="Proteomes" id="UP000177199"/>
    </source>
</evidence>
<proteinExistence type="predicted"/>
<feature type="domain" description="Glycosyltransferase 2-like" evidence="1">
    <location>
        <begin position="12"/>
        <end position="173"/>
    </location>
</feature>
<comment type="caution">
    <text evidence="2">The sequence shown here is derived from an EMBL/GenBank/DDBJ whole genome shotgun (WGS) entry which is preliminary data.</text>
</comment>
<dbReference type="InterPro" id="IPR050256">
    <property type="entry name" value="Glycosyltransferase_2"/>
</dbReference>
<dbReference type="Gene3D" id="3.90.550.10">
    <property type="entry name" value="Spore Coat Polysaccharide Biosynthesis Protein SpsA, Chain A"/>
    <property type="match status" value="1"/>
</dbReference>